<organism evidence="2 3">
    <name type="scientific">Leucobacter iarius</name>
    <dbReference type="NCBI Taxonomy" id="333963"/>
    <lineage>
        <taxon>Bacteria</taxon>
        <taxon>Bacillati</taxon>
        <taxon>Actinomycetota</taxon>
        <taxon>Actinomycetes</taxon>
        <taxon>Micrococcales</taxon>
        <taxon>Microbacteriaceae</taxon>
        <taxon>Leucobacter</taxon>
    </lineage>
</organism>
<gene>
    <name evidence="2" type="ORF">GCM10009768_10690</name>
</gene>
<evidence type="ECO:0008006" key="4">
    <source>
        <dbReference type="Google" id="ProtNLM"/>
    </source>
</evidence>
<name>A0ABP4XI23_9MICO</name>
<dbReference type="EMBL" id="BAAAOB010000001">
    <property type="protein sequence ID" value="GAA1783695.1"/>
    <property type="molecule type" value="Genomic_DNA"/>
</dbReference>
<reference evidence="3" key="1">
    <citation type="journal article" date="2019" name="Int. J. Syst. Evol. Microbiol.">
        <title>The Global Catalogue of Microorganisms (GCM) 10K type strain sequencing project: providing services to taxonomists for standard genome sequencing and annotation.</title>
        <authorList>
            <consortium name="The Broad Institute Genomics Platform"/>
            <consortium name="The Broad Institute Genome Sequencing Center for Infectious Disease"/>
            <person name="Wu L."/>
            <person name="Ma J."/>
        </authorList>
    </citation>
    <scope>NUCLEOTIDE SEQUENCE [LARGE SCALE GENOMIC DNA]</scope>
    <source>
        <strain evidence="3">JCM 14736</strain>
    </source>
</reference>
<evidence type="ECO:0000313" key="3">
    <source>
        <dbReference type="Proteomes" id="UP001500851"/>
    </source>
</evidence>
<feature type="compositionally biased region" description="Basic and acidic residues" evidence="1">
    <location>
        <begin position="1296"/>
        <end position="1305"/>
    </location>
</feature>
<dbReference type="RefSeq" id="WP_344030262.1">
    <property type="nucleotide sequence ID" value="NZ_BAAAOB010000001.1"/>
</dbReference>
<protein>
    <recommendedName>
        <fullName evidence="4">NACHT domain-containing protein</fullName>
    </recommendedName>
</protein>
<dbReference type="Proteomes" id="UP001500851">
    <property type="component" value="Unassembled WGS sequence"/>
</dbReference>
<comment type="caution">
    <text evidence="2">The sequence shown here is derived from an EMBL/GenBank/DDBJ whole genome shotgun (WGS) entry which is preliminary data.</text>
</comment>
<evidence type="ECO:0000313" key="2">
    <source>
        <dbReference type="EMBL" id="GAA1783695.1"/>
    </source>
</evidence>
<evidence type="ECO:0000256" key="1">
    <source>
        <dbReference type="SAM" id="MobiDB-lite"/>
    </source>
</evidence>
<feature type="region of interest" description="Disordered" evidence="1">
    <location>
        <begin position="1280"/>
        <end position="1305"/>
    </location>
</feature>
<keyword evidence="3" id="KW-1185">Reference proteome</keyword>
<sequence>MTKVDLLAPSRAGDKFHYYWAARKTLELLRPGTTRTEIVVEGRSPSDRETDADEVIDVAEYFTSEAPQRVIYSQLKHSTRRLTTEWTISDFEDVISRFATVCQDLLDAGSISIDQMRFRIVTNRPIASSARDALRRVAASEPANPSSRALQTYVAHLGAKASAFLERLEFDDTEVGVLEQVDSLARDSGSYLVAANSDLMLRLKEVVADRASTDAHPPIRRADVLLALKVDESDLLPAPSAFDATGLIERVAYKELRERIINAPGATIVHAAGGVGKSSFSAWLAASKCQDDEVVVFDCFAGGSYREVSQLRHDHRRGLTQIANELATRNLCEPLVPTTAADSTQYMRAFLVRVREAAATLDLRGKRLIIVVDAADNSVMAAEAQIGSASFAPDLLRETMPDNVRIVLTARTERIESLSVPPQIRSLSLAPFTVVESKELLAQKFAVVTAVQAAEFCEATWGNARVQAFAISAGTSVAHVLKNLAGFRLTSATEALDELIRSTLANVRDSYGQRANQIDMICAVLASLRPVIRIETVAEIAGVPTSLVGSFLTELPFSVQRVGETLHFRDEPTETYFRRHLMPDANALDQIVAKVERLASDNFYLASALPQLLWESSRYSSLIDLALADRALPSTSVTEGKEVAKNRTLYALRAAIALREWGSASRLALRAGRLSEASTVRDRVISENCDLAGFALDLEMADRYVASRSLAMGDPGFNLAREGLLLAMRPDSRGAALGRMRSAHEWMISYSRQTDGQDDLPRISMSDIANVLLGRLILQGPAGLEEELSRFRDWVHFPSMRIVASRFLDQGNPAVLDQFLQSTSHRLAALACCQEMWICDLALSSASARHVAAILKRSRAPFPIEDRDDEDAALGAILAVVVLALEKQEISEEVALRVLLRHLPAQIPKYLGNAHHRDRLTYAFGSALAAALAGSALDTDSLASNAVKKKLSIESTSDRETREYRINIVPTIPWLNAWANSVLGKPVDLAALRTSLKQKMASHEPPRLHAKWLLRIQTSLSARGRLAPTSVTQWLDANGVILGDPALIRAARSLRYQSPKRRAITEQLVRILETRSRSYVEGAAAKTALYVDLARICWTLEPDNARAYFLEALDAADLIGDEIHLQWRATSEIAVLAAPARPTVAQAIAFARASEGIQRATLLELSPAESVRAIAAMNPVVAIDIASRWRDRRIATLEQSFDGLLDRDDDALRSHSEVALAIAALHRAPVGRLIAGVSSDQAESAFGHAVSVLHRRGVSPDSDQELCMFANALGHDLKFRPSNGHRAYSNPQYSESKAEKRAREQRARDIRQELAKLNYRDADRWRHAFGLSTWKNGLDGSEVFPIALPAMASNDRSAIIRTLVEVVDNSGLARSAIKTLHSLQNVSVPERRATIDTIQQLVTRFSHDVATSTYQALPLSKVAQLLGRSVSNVREDIFEAWAQLEEPTSVDGYYAMTIHLAKLAGSQATLTLLDDALEQFDSVVEATSIELPPVDVPGVASSIASTIARLVWGALADPATATRWDAAFSVVGLIRLNQNEVLTELSALAQVGGAGDSGDPAFEFYALHADWFLLLALRRAVIDTDLREGVRRFEPFLKRVTGGPVHAILSPLAQEIVAVLNGDELPMWPPVSPVRTEWSHRGRDHYNRPDVNYKFDWDFRESQIHDVADAFGLDREQVERDVSDLITQTWRREERGSLDEDVRHTMKVFQEGETYDRYANPPVHDLDHYLSLHALMSVAGSIAETYPAQQHEGSDEDEFTHWLREHRIVRADGYWVSETRMAPPVPPLEENGSDELWERSIRGEDFMPHLHISNARFVCWADYDSSDYTRSESVKVQTVLVPAELASAYARALQLDRDFWDFRVPTVQECHEDDDGDPFGDIGSQSQSAPYVLRPWVRLIDGREGLDKHDLAVGNLRYPPPHLDAELVGVIEDNRPPRVTWCDGDNSPVAWAEAWDDHGYQNRGRSGSRLVATYDHLDVLLATQRLALVAVVSIDRRLNDQWRRELREDRLDSHEHNFRVFEYRSGRGWVDYQGRPQTG</sequence>
<proteinExistence type="predicted"/>
<accession>A0ABP4XI23</accession>